<dbReference type="Pfam" id="PF04316">
    <property type="entry name" value="FlgM"/>
    <property type="match status" value="1"/>
</dbReference>
<name>K6ZNM3_9ALTE</name>
<evidence type="ECO:0000256" key="9">
    <source>
        <dbReference type="SAM" id="MobiDB-lite"/>
    </source>
</evidence>
<evidence type="ECO:0000256" key="4">
    <source>
        <dbReference type="ARBA" id="ARBA00022795"/>
    </source>
</evidence>
<dbReference type="InterPro" id="IPR031316">
    <property type="entry name" value="FlgM_C"/>
</dbReference>
<dbReference type="eggNOG" id="COG2747">
    <property type="taxonomic scope" value="Bacteria"/>
</dbReference>
<feature type="region of interest" description="Disordered" evidence="9">
    <location>
        <begin position="1"/>
        <end position="46"/>
    </location>
</feature>
<keyword evidence="6" id="KW-0804">Transcription</keyword>
<evidence type="ECO:0000256" key="5">
    <source>
        <dbReference type="ARBA" id="ARBA00023015"/>
    </source>
</evidence>
<dbReference type="GO" id="GO:0044781">
    <property type="term" value="P:bacterial-type flagellum organization"/>
    <property type="evidence" value="ECO:0007669"/>
    <property type="project" value="UniProtKB-KW"/>
</dbReference>
<evidence type="ECO:0000256" key="7">
    <source>
        <dbReference type="ARBA" id="ARBA00024739"/>
    </source>
</evidence>
<keyword evidence="11" id="KW-0966">Cell projection</keyword>
<evidence type="ECO:0000256" key="1">
    <source>
        <dbReference type="ARBA" id="ARBA00005322"/>
    </source>
</evidence>
<sequence>MSINNINNGSPKAPVDNQRLSQQQQALNNGNAQQSSVQQAATAGVRQDSVSLTTYAQQLSQVQRKSTEAPVNQEKVDRLKKEIQSGDYQVNPESLAQKISTLESELFGTKA</sequence>
<proteinExistence type="inferred from homology"/>
<comment type="similarity">
    <text evidence="1">Belongs to the FlgM family.</text>
</comment>
<evidence type="ECO:0000256" key="2">
    <source>
        <dbReference type="ARBA" id="ARBA00017823"/>
    </source>
</evidence>
<dbReference type="RefSeq" id="WP_007637816.1">
    <property type="nucleotide sequence ID" value="NC_020514.1"/>
</dbReference>
<keyword evidence="3" id="KW-0678">Repressor</keyword>
<feature type="compositionally biased region" description="Polar residues" evidence="9">
    <location>
        <begin position="1"/>
        <end position="10"/>
    </location>
</feature>
<accession>K6ZNM3</accession>
<dbReference type="Proteomes" id="UP000011864">
    <property type="component" value="Chromosome"/>
</dbReference>
<dbReference type="InterPro" id="IPR007412">
    <property type="entry name" value="FlgM"/>
</dbReference>
<dbReference type="STRING" id="1129794.C427_3719"/>
<protein>
    <recommendedName>
        <fullName evidence="2">Negative regulator of flagellin synthesis</fullName>
    </recommendedName>
    <alternativeName>
        <fullName evidence="8">Anti-sigma-28 factor</fullName>
    </alternativeName>
</protein>
<keyword evidence="5" id="KW-0805">Transcription regulation</keyword>
<evidence type="ECO:0000259" key="10">
    <source>
        <dbReference type="Pfam" id="PF04316"/>
    </source>
</evidence>
<feature type="domain" description="Anti-sigma-28 factor FlgM C-terminal" evidence="10">
    <location>
        <begin position="48"/>
        <end position="99"/>
    </location>
</feature>
<evidence type="ECO:0000256" key="3">
    <source>
        <dbReference type="ARBA" id="ARBA00022491"/>
    </source>
</evidence>
<keyword evidence="11" id="KW-0969">Cilium</keyword>
<keyword evidence="12" id="KW-1185">Reference proteome</keyword>
<dbReference type="PATRIC" id="fig|1129794.4.peg.3703"/>
<dbReference type="AlphaFoldDB" id="K6ZNM3"/>
<evidence type="ECO:0000256" key="8">
    <source>
        <dbReference type="ARBA" id="ARBA00030117"/>
    </source>
</evidence>
<comment type="function">
    <text evidence="7">Responsible for the coupling of flagellin expression to flagellar assembly by preventing expression of the flagellin genes when a component of the middle class of proteins is defective. It negatively regulates flagellar genes by inhibiting the activity of FliA by directly binding to FliA.</text>
</comment>
<dbReference type="InterPro" id="IPR035890">
    <property type="entry name" value="Anti-sigma-28_factor_FlgM_sf"/>
</dbReference>
<dbReference type="EMBL" id="CP003837">
    <property type="protein sequence ID" value="AGH45827.1"/>
    <property type="molecule type" value="Genomic_DNA"/>
</dbReference>
<dbReference type="OrthoDB" id="5797147at2"/>
<dbReference type="GO" id="GO:0045892">
    <property type="term" value="P:negative regulation of DNA-templated transcription"/>
    <property type="evidence" value="ECO:0007669"/>
    <property type="project" value="InterPro"/>
</dbReference>
<dbReference type="SUPFAM" id="SSF101498">
    <property type="entry name" value="Anti-sigma factor FlgM"/>
    <property type="match status" value="1"/>
</dbReference>
<keyword evidence="11" id="KW-0282">Flagellum</keyword>
<dbReference type="KEGG" id="gps:C427_3719"/>
<keyword evidence="4" id="KW-1005">Bacterial flagellum biogenesis</keyword>
<gene>
    <name evidence="11" type="ORF">C427_3719</name>
</gene>
<evidence type="ECO:0000256" key="6">
    <source>
        <dbReference type="ARBA" id="ARBA00023163"/>
    </source>
</evidence>
<feature type="compositionally biased region" description="Low complexity" evidence="9">
    <location>
        <begin position="20"/>
        <end position="45"/>
    </location>
</feature>
<reference evidence="11 12" key="1">
    <citation type="journal article" date="2013" name="Genome Announc.">
        <title>Complete Genome Sequence of Glaciecola psychrophila Strain 170T.</title>
        <authorList>
            <person name="Yin J."/>
            <person name="Chen J."/>
            <person name="Liu G."/>
            <person name="Yu Y."/>
            <person name="Song L."/>
            <person name="Wang X."/>
            <person name="Qu X."/>
        </authorList>
    </citation>
    <scope>NUCLEOTIDE SEQUENCE [LARGE SCALE GENOMIC DNA]</scope>
    <source>
        <strain evidence="11 12">170</strain>
    </source>
</reference>
<evidence type="ECO:0000313" key="11">
    <source>
        <dbReference type="EMBL" id="AGH45827.1"/>
    </source>
</evidence>
<dbReference type="NCBIfam" id="TIGR03824">
    <property type="entry name" value="FlgM_jcvi"/>
    <property type="match status" value="1"/>
</dbReference>
<evidence type="ECO:0000313" key="12">
    <source>
        <dbReference type="Proteomes" id="UP000011864"/>
    </source>
</evidence>
<dbReference type="HOGENOM" id="CLU_149304_0_1_6"/>
<organism evidence="11 12">
    <name type="scientific">Paraglaciecola psychrophila 170</name>
    <dbReference type="NCBI Taxonomy" id="1129794"/>
    <lineage>
        <taxon>Bacteria</taxon>
        <taxon>Pseudomonadati</taxon>
        <taxon>Pseudomonadota</taxon>
        <taxon>Gammaproteobacteria</taxon>
        <taxon>Alteromonadales</taxon>
        <taxon>Alteromonadaceae</taxon>
        <taxon>Paraglaciecola</taxon>
    </lineage>
</organism>